<feature type="binding site" evidence="11 12">
    <location>
        <position position="44"/>
    </location>
    <ligand>
        <name>ATP</name>
        <dbReference type="ChEBI" id="CHEBI:30616"/>
    </ligand>
</feature>
<evidence type="ECO:0000256" key="7">
    <source>
        <dbReference type="ARBA" id="ARBA00022777"/>
    </source>
</evidence>
<dbReference type="PROSITE" id="PS50011">
    <property type="entry name" value="PROTEIN_KINASE_DOM"/>
    <property type="match status" value="1"/>
</dbReference>
<dbReference type="PANTHER" id="PTHR48012:SF18">
    <property type="entry name" value="HAPPYHOUR, ISOFORM A"/>
    <property type="match status" value="1"/>
</dbReference>
<evidence type="ECO:0000256" key="4">
    <source>
        <dbReference type="ARBA" id="ARBA00022553"/>
    </source>
</evidence>
<feature type="binding site" evidence="11">
    <location>
        <begin position="21"/>
        <end position="29"/>
    </location>
    <ligand>
        <name>ATP</name>
        <dbReference type="ChEBI" id="CHEBI:30616"/>
    </ligand>
</feature>
<dbReference type="PROSITE" id="PS00107">
    <property type="entry name" value="PROTEIN_KINASE_ATP"/>
    <property type="match status" value="1"/>
</dbReference>
<dbReference type="FunFam" id="1.10.510.10:FF:000031">
    <property type="entry name" value="Mitogen-activated protein kinase kinase kinase kinase"/>
    <property type="match status" value="1"/>
</dbReference>
<comment type="similarity">
    <text evidence="2 9">Belongs to the protein kinase superfamily. STE Ser/Thr protein kinase family. STE20 subfamily.</text>
</comment>
<dbReference type="Proteomes" id="UP000046393">
    <property type="component" value="Unplaced"/>
</dbReference>
<accession>A0A0N5AVI0</accession>
<dbReference type="InterPro" id="IPR021160">
    <property type="entry name" value="MAPKKKK"/>
</dbReference>
<feature type="domain" description="CNH" evidence="14">
    <location>
        <begin position="508"/>
        <end position="822"/>
    </location>
</feature>
<evidence type="ECO:0000256" key="9">
    <source>
        <dbReference type="PIRNR" id="PIRNR038172"/>
    </source>
</evidence>
<evidence type="ECO:0000256" key="12">
    <source>
        <dbReference type="PROSITE-ProRule" id="PRU10141"/>
    </source>
</evidence>
<dbReference type="SMART" id="SM00036">
    <property type="entry name" value="CNH"/>
    <property type="match status" value="1"/>
</dbReference>
<organism evidence="15 16">
    <name type="scientific">Syphacia muris</name>
    <dbReference type="NCBI Taxonomy" id="451379"/>
    <lineage>
        <taxon>Eukaryota</taxon>
        <taxon>Metazoa</taxon>
        <taxon>Ecdysozoa</taxon>
        <taxon>Nematoda</taxon>
        <taxon>Chromadorea</taxon>
        <taxon>Rhabditida</taxon>
        <taxon>Spirurina</taxon>
        <taxon>Oxyuridomorpha</taxon>
        <taxon>Oxyuroidea</taxon>
        <taxon>Oxyuridae</taxon>
        <taxon>Syphacia</taxon>
    </lineage>
</organism>
<evidence type="ECO:0000256" key="5">
    <source>
        <dbReference type="ARBA" id="ARBA00022679"/>
    </source>
</evidence>
<keyword evidence="6 9" id="KW-0547">Nucleotide-binding</keyword>
<dbReference type="AlphaFoldDB" id="A0A0N5AVI0"/>
<evidence type="ECO:0000256" key="2">
    <source>
        <dbReference type="ARBA" id="ARBA00008874"/>
    </source>
</evidence>
<dbReference type="GO" id="GO:0005737">
    <property type="term" value="C:cytoplasm"/>
    <property type="evidence" value="ECO:0007669"/>
    <property type="project" value="TreeGrafter"/>
</dbReference>
<dbReference type="GO" id="GO:0008349">
    <property type="term" value="F:MAP kinase kinase kinase kinase activity"/>
    <property type="evidence" value="ECO:0007669"/>
    <property type="project" value="InterPro"/>
</dbReference>
<dbReference type="PIRSF" id="PIRSF038172">
    <property type="entry name" value="MAPKKKK"/>
    <property type="match status" value="1"/>
</dbReference>
<dbReference type="PANTHER" id="PTHR48012">
    <property type="entry name" value="STERILE20-LIKE KINASE, ISOFORM B-RELATED"/>
    <property type="match status" value="1"/>
</dbReference>
<dbReference type="WBParaSite" id="SMUV_0000889901-mRNA-1">
    <property type="protein sequence ID" value="SMUV_0000889901-mRNA-1"/>
    <property type="gene ID" value="SMUV_0000889901"/>
</dbReference>
<keyword evidence="15" id="KW-1185">Reference proteome</keyword>
<dbReference type="PROSITE" id="PS50219">
    <property type="entry name" value="CNH"/>
    <property type="match status" value="1"/>
</dbReference>
<dbReference type="InterPro" id="IPR050629">
    <property type="entry name" value="STE20/SPS1-PAK"/>
</dbReference>
<evidence type="ECO:0000256" key="8">
    <source>
        <dbReference type="ARBA" id="ARBA00022840"/>
    </source>
</evidence>
<dbReference type="InterPro" id="IPR000719">
    <property type="entry name" value="Prot_kinase_dom"/>
</dbReference>
<name>A0A0N5AVI0_9BILA</name>
<keyword evidence="3 9" id="KW-0723">Serine/threonine-protein kinase</keyword>
<reference evidence="16" key="1">
    <citation type="submission" date="2017-02" db="UniProtKB">
        <authorList>
            <consortium name="WormBaseParasite"/>
        </authorList>
    </citation>
    <scope>IDENTIFICATION</scope>
</reference>
<dbReference type="Gene3D" id="1.10.510.10">
    <property type="entry name" value="Transferase(Phosphotransferase) domain 1"/>
    <property type="match status" value="1"/>
</dbReference>
<comment type="function">
    <text evidence="9">Serine/threonine kinase that plays a role in the response to environmental stress. Appears to act upstream of the JUN N-terminal pathway.</text>
</comment>
<comment type="catalytic activity">
    <reaction evidence="9">
        <text>L-threonyl-[protein] + ATP = O-phospho-L-threonyl-[protein] + ADP + H(+)</text>
        <dbReference type="Rhea" id="RHEA:46608"/>
        <dbReference type="Rhea" id="RHEA-COMP:11060"/>
        <dbReference type="Rhea" id="RHEA-COMP:11605"/>
        <dbReference type="ChEBI" id="CHEBI:15378"/>
        <dbReference type="ChEBI" id="CHEBI:30013"/>
        <dbReference type="ChEBI" id="CHEBI:30616"/>
        <dbReference type="ChEBI" id="CHEBI:61977"/>
        <dbReference type="ChEBI" id="CHEBI:456216"/>
        <dbReference type="EC" id="2.7.11.1"/>
    </reaction>
</comment>
<proteinExistence type="inferred from homology"/>
<evidence type="ECO:0000256" key="6">
    <source>
        <dbReference type="ARBA" id="ARBA00022741"/>
    </source>
</evidence>
<dbReference type="InterPro" id="IPR017441">
    <property type="entry name" value="Protein_kinase_ATP_BS"/>
</dbReference>
<comment type="catalytic activity">
    <reaction evidence="9">
        <text>L-seryl-[protein] + ATP = O-phospho-L-seryl-[protein] + ADP + H(+)</text>
        <dbReference type="Rhea" id="RHEA:17989"/>
        <dbReference type="Rhea" id="RHEA-COMP:9863"/>
        <dbReference type="Rhea" id="RHEA-COMP:11604"/>
        <dbReference type="ChEBI" id="CHEBI:15378"/>
        <dbReference type="ChEBI" id="CHEBI:29999"/>
        <dbReference type="ChEBI" id="CHEBI:30616"/>
        <dbReference type="ChEBI" id="CHEBI:83421"/>
        <dbReference type="ChEBI" id="CHEBI:456216"/>
        <dbReference type="EC" id="2.7.11.1"/>
    </reaction>
</comment>
<evidence type="ECO:0000256" key="11">
    <source>
        <dbReference type="PIRSR" id="PIRSR038172-2"/>
    </source>
</evidence>
<dbReference type="EC" id="2.7.11.1" evidence="9"/>
<dbReference type="PROSITE" id="PS00108">
    <property type="entry name" value="PROTEIN_KINASE_ST"/>
    <property type="match status" value="1"/>
</dbReference>
<dbReference type="InterPro" id="IPR011009">
    <property type="entry name" value="Kinase-like_dom_sf"/>
</dbReference>
<evidence type="ECO:0000313" key="16">
    <source>
        <dbReference type="WBParaSite" id="SMUV_0000889901-mRNA-1"/>
    </source>
</evidence>
<dbReference type="SUPFAM" id="SSF56112">
    <property type="entry name" value="Protein kinase-like (PK-like)"/>
    <property type="match status" value="1"/>
</dbReference>
<evidence type="ECO:0000256" key="3">
    <source>
        <dbReference type="ARBA" id="ARBA00022527"/>
    </source>
</evidence>
<feature type="active site" description="Proton acceptor" evidence="10">
    <location>
        <position position="135"/>
    </location>
</feature>
<dbReference type="Pfam" id="PF00780">
    <property type="entry name" value="CNH"/>
    <property type="match status" value="1"/>
</dbReference>
<dbReference type="STRING" id="451379.A0A0N5AVI0"/>
<sequence length="851" mass="95719">MNLDVIKRADPTDDYELLQRVGSGTYGEVYKAKHIRTGELSAVKVVKLEAGDNFAVIQQEILLIRDCVHPNIIAYHGSYLRRDRLWIVMEYCSGGSLQDIYHMTGPLSELQIAFVCRETLKGLQYLHSKGMVHRDIKGANILLTHSGDVKLADFGIAAQITATIGKRKSFIGTPYWMAPEVACVERRGGYGVQCDVWAVGITAIELAELQPPLFDLHPMQVLYLMTKSSYKPPSLKDKVKWSPFFHDFVKQCLTKNPKKRPTPEKLLTTHHFVLGALSSRMTRDLLDKVNNPGGSSSSLLSQRLFSNHETEDDEDLSIVFLQLFVFHAPSALSRIESSKGSDPQAKNEAIRICDEVNRLMGGLWSDVSTKYSDSEKLRHRYHEDRTLPAKEHPPLPDVVQAMSLLDDNDGVINEDNSNKESTLKIAEHGDMECLPISSSKRTARIIKSGKRSTSLDSHNSEPSLSNKVNCRTDVSNCGLPRPATCFGLPLTPKVPMGACFSVIFHDCPLHVNTTASWANPTTSRHFLMIGAEEGIFSLDMDELHDATMVLIHKRRCSWLHVKNNVLMAVQGRTPYLYRHDLIALTQRNLTQRISRPMNKLPEKYVPKRLAITVRIPETKDAIQCSVAKSGINGNYYLCCATPSAVILFQWYEPLSKFLILKTVEIRIQQFPIMPFHIIYSAGSDADFPKVCLSVYKGSTKRYHLQTISFNDGMVHCDLSEDELRNAEKLNVVGLLQIDKDALMLCYEDRCVVINQEGFVKYSRISPSLFKFTFHIEHAVLLSDSLLAFYSHGVQGRAFVDNGITQDLYDPNNVYQVLGSDKLVVLKRRCVKCTSDNCDLCLLTGHESTFPC</sequence>
<keyword evidence="4" id="KW-0597">Phosphoprotein</keyword>
<evidence type="ECO:0000259" key="14">
    <source>
        <dbReference type="PROSITE" id="PS50219"/>
    </source>
</evidence>
<evidence type="ECO:0000256" key="1">
    <source>
        <dbReference type="ARBA" id="ARBA00001946"/>
    </source>
</evidence>
<feature type="domain" description="Protein kinase" evidence="13">
    <location>
        <begin position="15"/>
        <end position="273"/>
    </location>
</feature>
<dbReference type="GO" id="GO:0106310">
    <property type="term" value="F:protein serine kinase activity"/>
    <property type="evidence" value="ECO:0007669"/>
    <property type="project" value="RHEA"/>
</dbReference>
<dbReference type="Pfam" id="PF00069">
    <property type="entry name" value="Pkinase"/>
    <property type="match status" value="1"/>
</dbReference>
<keyword evidence="5 9" id="KW-0808">Transferase</keyword>
<evidence type="ECO:0000256" key="10">
    <source>
        <dbReference type="PIRSR" id="PIRSR038172-1"/>
    </source>
</evidence>
<dbReference type="InterPro" id="IPR008271">
    <property type="entry name" value="Ser/Thr_kinase_AS"/>
</dbReference>
<evidence type="ECO:0000259" key="13">
    <source>
        <dbReference type="PROSITE" id="PS50011"/>
    </source>
</evidence>
<dbReference type="SMART" id="SM00220">
    <property type="entry name" value="S_TKc"/>
    <property type="match status" value="1"/>
</dbReference>
<keyword evidence="8 9" id="KW-0067">ATP-binding</keyword>
<dbReference type="InterPro" id="IPR001180">
    <property type="entry name" value="CNH_dom"/>
</dbReference>
<dbReference type="CDD" id="cd06613">
    <property type="entry name" value="STKc_MAP4K3_like"/>
    <property type="match status" value="1"/>
</dbReference>
<comment type="cofactor">
    <cofactor evidence="1 9">
        <name>Mg(2+)</name>
        <dbReference type="ChEBI" id="CHEBI:18420"/>
    </cofactor>
</comment>
<keyword evidence="7 9" id="KW-0418">Kinase</keyword>
<dbReference type="GO" id="GO:0005524">
    <property type="term" value="F:ATP binding"/>
    <property type="evidence" value="ECO:0007669"/>
    <property type="project" value="UniProtKB-UniRule"/>
</dbReference>
<protein>
    <recommendedName>
        <fullName evidence="9">Mitogen-activated protein kinase kinase kinase kinase</fullName>
        <ecNumber evidence="9">2.7.11.1</ecNumber>
    </recommendedName>
</protein>
<evidence type="ECO:0000313" key="15">
    <source>
        <dbReference type="Proteomes" id="UP000046393"/>
    </source>
</evidence>